<evidence type="ECO:0000313" key="2">
    <source>
        <dbReference type="Proteomes" id="UP000011134"/>
    </source>
</evidence>
<dbReference type="EMBL" id="AMZO01000034">
    <property type="protein sequence ID" value="ELR63857.1"/>
    <property type="molecule type" value="Genomic_DNA"/>
</dbReference>
<sequence length="66" mass="7407">MMKYIMLALVGVGIYIGVTYKDQIEDLTDSRSMEEVHDAFEDATDQASDVASDLSEKFEELKSKAQ</sequence>
<name>L8J8S0_9GAMM</name>
<comment type="caution">
    <text evidence="1">The sequence shown here is derived from an EMBL/GenBank/DDBJ whole genome shotgun (WGS) entry which is preliminary data.</text>
</comment>
<accession>L8J8S0</accession>
<keyword evidence="2" id="KW-1185">Reference proteome</keyword>
<gene>
    <name evidence="1" type="ORF">C942_03200</name>
</gene>
<reference evidence="1 2" key="1">
    <citation type="submission" date="2012-12" db="EMBL/GenBank/DDBJ databases">
        <title>Genome Assembly of Photobacterium sp. AK15.</title>
        <authorList>
            <person name="Khatri I."/>
            <person name="Vaidya B."/>
            <person name="Srinivas T.N.R."/>
            <person name="Subramanian S."/>
            <person name="Pinnaka A."/>
        </authorList>
    </citation>
    <scope>NUCLEOTIDE SEQUENCE [LARGE SCALE GENOMIC DNA]</scope>
    <source>
        <strain evidence="1 2">AK15</strain>
    </source>
</reference>
<dbReference type="OrthoDB" id="5823330at2"/>
<dbReference type="RefSeq" id="WP_007469676.1">
    <property type="nucleotide sequence ID" value="NZ_AMZO01000034.1"/>
</dbReference>
<protein>
    <recommendedName>
        <fullName evidence="3">YtxH domain-containing protein</fullName>
    </recommendedName>
</protein>
<organism evidence="1 2">
    <name type="scientific">Photobacterium marinum</name>
    <dbReference type="NCBI Taxonomy" id="1056511"/>
    <lineage>
        <taxon>Bacteria</taxon>
        <taxon>Pseudomonadati</taxon>
        <taxon>Pseudomonadota</taxon>
        <taxon>Gammaproteobacteria</taxon>
        <taxon>Vibrionales</taxon>
        <taxon>Vibrionaceae</taxon>
        <taxon>Photobacterium</taxon>
    </lineage>
</organism>
<proteinExistence type="predicted"/>
<evidence type="ECO:0000313" key="1">
    <source>
        <dbReference type="EMBL" id="ELR63857.1"/>
    </source>
</evidence>
<dbReference type="AlphaFoldDB" id="L8J8S0"/>
<dbReference type="PATRIC" id="fig|1056511.3.peg.4123"/>
<evidence type="ECO:0008006" key="3">
    <source>
        <dbReference type="Google" id="ProtNLM"/>
    </source>
</evidence>
<dbReference type="Proteomes" id="UP000011134">
    <property type="component" value="Unassembled WGS sequence"/>
</dbReference>